<dbReference type="PROSITE" id="PS50056">
    <property type="entry name" value="TYR_PHOSPHATASE_2"/>
    <property type="match status" value="1"/>
</dbReference>
<dbReference type="SMART" id="SM00846">
    <property type="entry name" value="Gp_dh_N"/>
    <property type="match status" value="1"/>
</dbReference>
<dbReference type="CDD" id="cd14498">
    <property type="entry name" value="DSP"/>
    <property type="match status" value="1"/>
</dbReference>
<dbReference type="Proteomes" id="UP000034956">
    <property type="component" value="Unassembled WGS sequence"/>
</dbReference>
<dbReference type="SUPFAM" id="SSF55347">
    <property type="entry name" value="Glyceraldehyde-3-phosphate dehydrogenase-like, C-terminal domain"/>
    <property type="match status" value="1"/>
</dbReference>
<dbReference type="SUPFAM" id="SSF52799">
    <property type="entry name" value="(Phosphotyrosine protein) phosphatases II"/>
    <property type="match status" value="1"/>
</dbReference>
<dbReference type="InterPro" id="IPR000387">
    <property type="entry name" value="Tyr_Pase_dom"/>
</dbReference>
<accession>A0A0G1U9K8</accession>
<dbReference type="InterPro" id="IPR020831">
    <property type="entry name" value="GlycerAld/Erythrose_P_DH"/>
</dbReference>
<evidence type="ECO:0000256" key="2">
    <source>
        <dbReference type="ARBA" id="ARBA00022801"/>
    </source>
</evidence>
<dbReference type="PATRIC" id="fig|1618660.3.peg.772"/>
<dbReference type="CDD" id="cd18126">
    <property type="entry name" value="GAPDH_I_C"/>
    <property type="match status" value="1"/>
</dbReference>
<dbReference type="Pfam" id="PF00044">
    <property type="entry name" value="Gp_dh_N"/>
    <property type="match status" value="1"/>
</dbReference>
<proteinExistence type="inferred from homology"/>
<evidence type="ECO:0000256" key="3">
    <source>
        <dbReference type="ARBA" id="ARBA00022912"/>
    </source>
</evidence>
<dbReference type="InterPro" id="IPR000340">
    <property type="entry name" value="Dual-sp_phosphatase_cat-dom"/>
</dbReference>
<dbReference type="FunFam" id="3.40.50.720:FF:000001">
    <property type="entry name" value="Glyceraldehyde-3-phosphate dehydrogenase"/>
    <property type="match status" value="1"/>
</dbReference>
<feature type="domain" description="Tyrosine-protein phosphatase" evidence="6">
    <location>
        <begin position="343"/>
        <end position="489"/>
    </location>
</feature>
<comment type="caution">
    <text evidence="8">The sequence shown here is derived from an EMBL/GenBank/DDBJ whole genome shotgun (WGS) entry which is preliminary data.</text>
</comment>
<dbReference type="AlphaFoldDB" id="A0A0G1U9K8"/>
<dbReference type="InterPro" id="IPR020422">
    <property type="entry name" value="TYR_PHOSPHATASE_DUAL_dom"/>
</dbReference>
<evidence type="ECO:0000313" key="8">
    <source>
        <dbReference type="EMBL" id="KKU90779.1"/>
    </source>
</evidence>
<dbReference type="CDD" id="cd05214">
    <property type="entry name" value="GAPDH_I_N"/>
    <property type="match status" value="1"/>
</dbReference>
<protein>
    <submittedName>
        <fullName evidence="8">Glyceraldehyde-3-phosphate dehydrogenase, type I</fullName>
    </submittedName>
</protein>
<dbReference type="GO" id="GO:0016620">
    <property type="term" value="F:oxidoreductase activity, acting on the aldehyde or oxo group of donors, NAD or NADP as acceptor"/>
    <property type="evidence" value="ECO:0007669"/>
    <property type="project" value="InterPro"/>
</dbReference>
<name>A0A0G1U9K8_9BACT</name>
<dbReference type="InterPro" id="IPR016130">
    <property type="entry name" value="Tyr_Pase_AS"/>
</dbReference>
<feature type="domain" description="Tyrosine specific protein phosphatases" evidence="7">
    <location>
        <begin position="424"/>
        <end position="478"/>
    </location>
</feature>
<dbReference type="PROSITE" id="PS00383">
    <property type="entry name" value="TYR_PHOSPHATASE_1"/>
    <property type="match status" value="1"/>
</dbReference>
<dbReference type="EMBL" id="LCPF01000007">
    <property type="protein sequence ID" value="KKU90779.1"/>
    <property type="molecule type" value="Genomic_DNA"/>
</dbReference>
<dbReference type="Gene3D" id="3.30.360.10">
    <property type="entry name" value="Dihydrodipicolinate Reductase, domain 2"/>
    <property type="match status" value="1"/>
</dbReference>
<keyword evidence="4" id="KW-0560">Oxidoreductase</keyword>
<gene>
    <name evidence="8" type="ORF">UY23_C0007G0003</name>
</gene>
<dbReference type="InterPro" id="IPR020829">
    <property type="entry name" value="GlycerAld_3-P_DH_cat"/>
</dbReference>
<dbReference type="SMART" id="SM00195">
    <property type="entry name" value="DSPc"/>
    <property type="match status" value="1"/>
</dbReference>
<dbReference type="PRINTS" id="PR00078">
    <property type="entry name" value="G3PDHDRGNASE"/>
</dbReference>
<evidence type="ECO:0000256" key="5">
    <source>
        <dbReference type="RuleBase" id="RU000397"/>
    </source>
</evidence>
<evidence type="ECO:0000313" key="9">
    <source>
        <dbReference type="Proteomes" id="UP000034956"/>
    </source>
</evidence>
<dbReference type="GO" id="GO:0051287">
    <property type="term" value="F:NAD binding"/>
    <property type="evidence" value="ECO:0007669"/>
    <property type="project" value="InterPro"/>
</dbReference>
<dbReference type="FunFam" id="3.30.360.10:FF:000002">
    <property type="entry name" value="Glyceraldehyde-3-phosphate dehydrogenase"/>
    <property type="match status" value="1"/>
</dbReference>
<comment type="similarity">
    <text evidence="1 5">Belongs to the glyceraldehyde-3-phosphate dehydrogenase family.</text>
</comment>
<evidence type="ECO:0000256" key="4">
    <source>
        <dbReference type="ARBA" id="ARBA00023002"/>
    </source>
</evidence>
<dbReference type="Gene3D" id="3.40.50.720">
    <property type="entry name" value="NAD(P)-binding Rossmann-like Domain"/>
    <property type="match status" value="1"/>
</dbReference>
<evidence type="ECO:0000259" key="7">
    <source>
        <dbReference type="PROSITE" id="PS50056"/>
    </source>
</evidence>
<dbReference type="InterPro" id="IPR020828">
    <property type="entry name" value="GlycerAld_3-P_DH_NAD(P)-bd"/>
</dbReference>
<dbReference type="Pfam" id="PF02800">
    <property type="entry name" value="Gp_dh_C"/>
    <property type="match status" value="1"/>
</dbReference>
<dbReference type="GO" id="GO:0004721">
    <property type="term" value="F:phosphoprotein phosphatase activity"/>
    <property type="evidence" value="ECO:0007669"/>
    <property type="project" value="UniProtKB-KW"/>
</dbReference>
<evidence type="ECO:0000256" key="1">
    <source>
        <dbReference type="ARBA" id="ARBA00007406"/>
    </source>
</evidence>
<dbReference type="InterPro" id="IPR029021">
    <property type="entry name" value="Prot-tyrosine_phosphatase-like"/>
</dbReference>
<keyword evidence="3" id="KW-0904">Protein phosphatase</keyword>
<sequence length="489" mass="52964">MLKVGINGFGRIGRIAFRIGLSKHSSEIEFAAINTSGSMPCSGWAHLVNYDTTYRKFEKEVKSEEVKAPEAVTDDDPLMGYLSVGTSKIPLLAQKDPAKIPWGKYGVDVVIESTGKFTTPEDAKKHSAGGAKVIIISAPVKGGNVGTYIIGVNDFKGETDVLSNSSCTTNCVAPVIAVLHSKFGIEKAALTTAHGYTDDQNLQDNSNKDLRRARAAAENIVPTTTGAAVSTTETIPELKGLFDGRALRVPVITGSIIDIAAVLKKDTSVEEVNQAFIEASQNQLYKGILAVSDEPLVSSDIVGRDESAIVDLSLGCPNRPFDPVFCAEKIMEPRGRGDEHKFRYSQITDQIYIGSDFCKGGVCLLHSEEFKALGVKVELNLSQEENELPPKELEVYCWLPVADGDSPSPQQFDIGSGIINDAVEAGKTVYVHCKNGHGRSPSVVAAYLIRFKGYSLADAVGLIEEKRPESHIEEIQKEALRKFAEKWSK</sequence>
<dbReference type="InterPro" id="IPR036291">
    <property type="entry name" value="NAD(P)-bd_dom_sf"/>
</dbReference>
<dbReference type="PROSITE" id="PS50054">
    <property type="entry name" value="TYR_PHOSPHATASE_DUAL"/>
    <property type="match status" value="1"/>
</dbReference>
<organism evidence="8 9">
    <name type="scientific">Candidatus Jorgensenbacteria bacterium GW2011_GWA1_48_11</name>
    <dbReference type="NCBI Taxonomy" id="1618660"/>
    <lineage>
        <taxon>Bacteria</taxon>
        <taxon>Candidatus Joergenseniibacteriota</taxon>
    </lineage>
</organism>
<dbReference type="Gene3D" id="3.90.190.10">
    <property type="entry name" value="Protein tyrosine phosphatase superfamily"/>
    <property type="match status" value="1"/>
</dbReference>
<dbReference type="Pfam" id="PF00782">
    <property type="entry name" value="DSPc"/>
    <property type="match status" value="1"/>
</dbReference>
<dbReference type="PANTHER" id="PTHR43148">
    <property type="entry name" value="GLYCERALDEHYDE-3-PHOSPHATE DEHYDROGENASE 2"/>
    <property type="match status" value="1"/>
</dbReference>
<evidence type="ECO:0000259" key="6">
    <source>
        <dbReference type="PROSITE" id="PS50054"/>
    </source>
</evidence>
<keyword evidence="2" id="KW-0378">Hydrolase</keyword>
<dbReference type="SUPFAM" id="SSF51735">
    <property type="entry name" value="NAD(P)-binding Rossmann-fold domains"/>
    <property type="match status" value="1"/>
</dbReference>
<reference evidence="8 9" key="1">
    <citation type="journal article" date="2015" name="Nature">
        <title>rRNA introns, odd ribosomes, and small enigmatic genomes across a large radiation of phyla.</title>
        <authorList>
            <person name="Brown C.T."/>
            <person name="Hug L.A."/>
            <person name="Thomas B.C."/>
            <person name="Sharon I."/>
            <person name="Castelle C.J."/>
            <person name="Singh A."/>
            <person name="Wilkins M.J."/>
            <person name="Williams K.H."/>
            <person name="Banfield J.F."/>
        </authorList>
    </citation>
    <scope>NUCLEOTIDE SEQUENCE [LARGE SCALE GENOMIC DNA]</scope>
</reference>